<sequence>MPQPTQLLYGCLRETPMCPQPAQVNGVIQSRQTSHPPKRGGYRRPIPYRDWPSV</sequence>
<dbReference type="Proteomes" id="UP000184063">
    <property type="component" value="Unassembled WGS sequence"/>
</dbReference>
<feature type="region of interest" description="Disordered" evidence="1">
    <location>
        <begin position="26"/>
        <end position="54"/>
    </location>
</feature>
<dbReference type="VEuPathDB" id="FungiDB:ASPFODRAFT_54330"/>
<dbReference type="AlphaFoldDB" id="A0A1M3SZJ3"/>
<accession>A0A1M3SZJ3</accession>
<reference evidence="3" key="1">
    <citation type="journal article" date="2017" name="Genome Biol.">
        <title>Comparative genomics reveals high biological diversity and specific adaptations in the industrially and medically important fungal genus Aspergillus.</title>
        <authorList>
            <person name="de Vries R.P."/>
            <person name="Riley R."/>
            <person name="Wiebenga A."/>
            <person name="Aguilar-Osorio G."/>
            <person name="Amillis S."/>
            <person name="Uchima C.A."/>
            <person name="Anderluh G."/>
            <person name="Asadollahi M."/>
            <person name="Askin M."/>
            <person name="Barry K."/>
            <person name="Battaglia E."/>
            <person name="Bayram O."/>
            <person name="Benocci T."/>
            <person name="Braus-Stromeyer S.A."/>
            <person name="Caldana C."/>
            <person name="Canovas D."/>
            <person name="Cerqueira G.C."/>
            <person name="Chen F."/>
            <person name="Chen W."/>
            <person name="Choi C."/>
            <person name="Clum A."/>
            <person name="Dos Santos R.A."/>
            <person name="Damasio A.R."/>
            <person name="Diallinas G."/>
            <person name="Emri T."/>
            <person name="Fekete E."/>
            <person name="Flipphi M."/>
            <person name="Freyberg S."/>
            <person name="Gallo A."/>
            <person name="Gournas C."/>
            <person name="Habgood R."/>
            <person name="Hainaut M."/>
            <person name="Harispe M.L."/>
            <person name="Henrissat B."/>
            <person name="Hilden K.S."/>
            <person name="Hope R."/>
            <person name="Hossain A."/>
            <person name="Karabika E."/>
            <person name="Karaffa L."/>
            <person name="Karanyi Z."/>
            <person name="Krasevec N."/>
            <person name="Kuo A."/>
            <person name="Kusch H."/>
            <person name="LaButti K."/>
            <person name="Lagendijk E.L."/>
            <person name="Lapidus A."/>
            <person name="Levasseur A."/>
            <person name="Lindquist E."/>
            <person name="Lipzen A."/>
            <person name="Logrieco A.F."/>
            <person name="MacCabe A."/>
            <person name="Maekelae M.R."/>
            <person name="Malavazi I."/>
            <person name="Melin P."/>
            <person name="Meyer V."/>
            <person name="Mielnichuk N."/>
            <person name="Miskei M."/>
            <person name="Molnar A.P."/>
            <person name="Mule G."/>
            <person name="Ngan C.Y."/>
            <person name="Orejas M."/>
            <person name="Orosz E."/>
            <person name="Ouedraogo J.P."/>
            <person name="Overkamp K.M."/>
            <person name="Park H.-S."/>
            <person name="Perrone G."/>
            <person name="Piumi F."/>
            <person name="Punt P.J."/>
            <person name="Ram A.F."/>
            <person name="Ramon A."/>
            <person name="Rauscher S."/>
            <person name="Record E."/>
            <person name="Riano-Pachon D.M."/>
            <person name="Robert V."/>
            <person name="Roehrig J."/>
            <person name="Ruller R."/>
            <person name="Salamov A."/>
            <person name="Salih N.S."/>
            <person name="Samson R.A."/>
            <person name="Sandor E."/>
            <person name="Sanguinetti M."/>
            <person name="Schuetze T."/>
            <person name="Sepcic K."/>
            <person name="Shelest E."/>
            <person name="Sherlock G."/>
            <person name="Sophianopoulou V."/>
            <person name="Squina F.M."/>
            <person name="Sun H."/>
            <person name="Susca A."/>
            <person name="Todd R.B."/>
            <person name="Tsang A."/>
            <person name="Unkles S.E."/>
            <person name="van de Wiele N."/>
            <person name="van Rossen-Uffink D."/>
            <person name="Oliveira J.V."/>
            <person name="Vesth T.C."/>
            <person name="Visser J."/>
            <person name="Yu J.-H."/>
            <person name="Zhou M."/>
            <person name="Andersen M.R."/>
            <person name="Archer D.B."/>
            <person name="Baker S.E."/>
            <person name="Benoit I."/>
            <person name="Brakhage A.A."/>
            <person name="Braus G.H."/>
            <person name="Fischer R."/>
            <person name="Frisvad J.C."/>
            <person name="Goldman G.H."/>
            <person name="Houbraken J."/>
            <person name="Oakley B."/>
            <person name="Pocsi I."/>
            <person name="Scazzocchio C."/>
            <person name="Seiboth B."/>
            <person name="vanKuyk P.A."/>
            <person name="Wortman J."/>
            <person name="Dyer P.S."/>
            <person name="Grigoriev I.V."/>
        </authorList>
    </citation>
    <scope>NUCLEOTIDE SEQUENCE [LARGE SCALE GENOMIC DNA]</scope>
    <source>
        <strain evidence="3">CBS 106.47</strain>
    </source>
</reference>
<evidence type="ECO:0000313" key="2">
    <source>
        <dbReference type="EMBL" id="OJZ79912.1"/>
    </source>
</evidence>
<proteinExistence type="predicted"/>
<name>A0A1M3SZJ3_ASPLC</name>
<evidence type="ECO:0000313" key="3">
    <source>
        <dbReference type="Proteomes" id="UP000184063"/>
    </source>
</evidence>
<organism evidence="2 3">
    <name type="scientific">Aspergillus luchuensis (strain CBS 106.47)</name>
    <dbReference type="NCBI Taxonomy" id="1137211"/>
    <lineage>
        <taxon>Eukaryota</taxon>
        <taxon>Fungi</taxon>
        <taxon>Dikarya</taxon>
        <taxon>Ascomycota</taxon>
        <taxon>Pezizomycotina</taxon>
        <taxon>Eurotiomycetes</taxon>
        <taxon>Eurotiomycetidae</taxon>
        <taxon>Eurotiales</taxon>
        <taxon>Aspergillaceae</taxon>
        <taxon>Aspergillus</taxon>
        <taxon>Aspergillus subgen. Circumdati</taxon>
    </lineage>
</organism>
<protein>
    <submittedName>
        <fullName evidence="2">Uncharacterized protein</fullName>
    </submittedName>
</protein>
<dbReference type="EMBL" id="KV878266">
    <property type="protein sequence ID" value="OJZ79912.1"/>
    <property type="molecule type" value="Genomic_DNA"/>
</dbReference>
<feature type="compositionally biased region" description="Polar residues" evidence="1">
    <location>
        <begin position="26"/>
        <end position="35"/>
    </location>
</feature>
<evidence type="ECO:0000256" key="1">
    <source>
        <dbReference type="SAM" id="MobiDB-lite"/>
    </source>
</evidence>
<gene>
    <name evidence="2" type="ORF">ASPFODRAFT_54330</name>
</gene>